<dbReference type="PANTHER" id="PTHR11337:SF8">
    <property type="entry name" value="VISGUN, ISOFORM E"/>
    <property type="match status" value="1"/>
</dbReference>
<evidence type="ECO:0000256" key="8">
    <source>
        <dbReference type="SAM" id="Phobius"/>
    </source>
</evidence>
<keyword evidence="3 8" id="KW-0812">Transmembrane</keyword>
<evidence type="ECO:0000313" key="10">
    <source>
        <dbReference type="Proteomes" id="UP001318040"/>
    </source>
</evidence>
<name>A0AAJ7UIU4_PETMA</name>
<dbReference type="InterPro" id="IPR007947">
    <property type="entry name" value="CD164_MGC24"/>
</dbReference>
<keyword evidence="10" id="KW-1185">Reference proteome</keyword>
<evidence type="ECO:0000256" key="7">
    <source>
        <dbReference type="ARBA" id="ARBA00023180"/>
    </source>
</evidence>
<protein>
    <submittedName>
        <fullName evidence="11">Porimin-like isoform X1</fullName>
    </submittedName>
</protein>
<evidence type="ECO:0000256" key="1">
    <source>
        <dbReference type="ARBA" id="ARBA00004479"/>
    </source>
</evidence>
<keyword evidence="7" id="KW-0325">Glycoprotein</keyword>
<dbReference type="RefSeq" id="XP_032836564.1">
    <property type="nucleotide sequence ID" value="XM_032980673.1"/>
</dbReference>
<dbReference type="GO" id="GO:0031410">
    <property type="term" value="C:cytoplasmic vesicle"/>
    <property type="evidence" value="ECO:0007669"/>
    <property type="project" value="TreeGrafter"/>
</dbReference>
<proteinExistence type="inferred from homology"/>
<keyword evidence="6 8" id="KW-0472">Membrane</keyword>
<sequence length="126" mass="13307">MSSTPRRHLILLHLLHLLLLLSVASMDPVPFENVTTASSYNNTTVTMTPGASTIPFENVTTASSYNNTTVTMTPGASTTPPPPGRVNSFDAASFIGGVVLSLALVAIVFITCRVVNTHSPSYDSLT</sequence>
<evidence type="ECO:0000313" key="11">
    <source>
        <dbReference type="RefSeq" id="XP_032836564.1"/>
    </source>
</evidence>
<accession>A0AAJ7UIU4</accession>
<dbReference type="KEGG" id="pmrn:116958177"/>
<dbReference type="Pfam" id="PF05283">
    <property type="entry name" value="MGC-24"/>
    <property type="match status" value="1"/>
</dbReference>
<evidence type="ECO:0000256" key="3">
    <source>
        <dbReference type="ARBA" id="ARBA00022692"/>
    </source>
</evidence>
<dbReference type="PANTHER" id="PTHR11337">
    <property type="entry name" value="MUCIN/PORIMIN"/>
    <property type="match status" value="1"/>
</dbReference>
<feature type="signal peptide" evidence="9">
    <location>
        <begin position="1"/>
        <end position="26"/>
    </location>
</feature>
<evidence type="ECO:0000256" key="9">
    <source>
        <dbReference type="SAM" id="SignalP"/>
    </source>
</evidence>
<gene>
    <name evidence="11" type="primary">LOC116958177</name>
</gene>
<feature type="transmembrane region" description="Helical" evidence="8">
    <location>
        <begin position="91"/>
        <end position="112"/>
    </location>
</feature>
<evidence type="ECO:0000256" key="4">
    <source>
        <dbReference type="ARBA" id="ARBA00022729"/>
    </source>
</evidence>
<feature type="chain" id="PRO_5042557210" evidence="9">
    <location>
        <begin position="27"/>
        <end position="126"/>
    </location>
</feature>
<comment type="subcellular location">
    <subcellularLocation>
        <location evidence="1">Membrane</location>
        <topology evidence="1">Single-pass type I membrane protein</topology>
    </subcellularLocation>
</comment>
<comment type="similarity">
    <text evidence="2">Belongs to the CD164 family.</text>
</comment>
<keyword evidence="5 8" id="KW-1133">Transmembrane helix</keyword>
<keyword evidence="4 9" id="KW-0732">Signal</keyword>
<evidence type="ECO:0000256" key="6">
    <source>
        <dbReference type="ARBA" id="ARBA00023136"/>
    </source>
</evidence>
<evidence type="ECO:0000256" key="2">
    <source>
        <dbReference type="ARBA" id="ARBA00005341"/>
    </source>
</evidence>
<dbReference type="GO" id="GO:0016020">
    <property type="term" value="C:membrane"/>
    <property type="evidence" value="ECO:0007669"/>
    <property type="project" value="UniProtKB-SubCell"/>
</dbReference>
<organism evidence="10 11">
    <name type="scientific">Petromyzon marinus</name>
    <name type="common">Sea lamprey</name>
    <dbReference type="NCBI Taxonomy" id="7757"/>
    <lineage>
        <taxon>Eukaryota</taxon>
        <taxon>Metazoa</taxon>
        <taxon>Chordata</taxon>
        <taxon>Craniata</taxon>
        <taxon>Vertebrata</taxon>
        <taxon>Cyclostomata</taxon>
        <taxon>Hyperoartia</taxon>
        <taxon>Petromyzontiformes</taxon>
        <taxon>Petromyzontidae</taxon>
        <taxon>Petromyzon</taxon>
    </lineage>
</organism>
<dbReference type="Proteomes" id="UP001318040">
    <property type="component" value="Chromosome 73"/>
</dbReference>
<dbReference type="AlphaFoldDB" id="A0AAJ7UIU4"/>
<evidence type="ECO:0000256" key="5">
    <source>
        <dbReference type="ARBA" id="ARBA00022989"/>
    </source>
</evidence>
<reference evidence="11" key="1">
    <citation type="submission" date="2025-08" db="UniProtKB">
        <authorList>
            <consortium name="RefSeq"/>
        </authorList>
    </citation>
    <scope>IDENTIFICATION</scope>
    <source>
        <tissue evidence="11">Sperm</tissue>
    </source>
</reference>